<evidence type="ECO:0000256" key="1">
    <source>
        <dbReference type="ARBA" id="ARBA00001962"/>
    </source>
</evidence>
<dbReference type="CDD" id="cd03469">
    <property type="entry name" value="Rieske_RO_Alpha_N"/>
    <property type="match status" value="1"/>
</dbReference>
<dbReference type="CDD" id="cd08884">
    <property type="entry name" value="RHO_alpha_C_GbcA-like"/>
    <property type="match status" value="1"/>
</dbReference>
<evidence type="ECO:0000256" key="3">
    <source>
        <dbReference type="ARBA" id="ARBA00022723"/>
    </source>
</evidence>
<dbReference type="Proteomes" id="UP000475545">
    <property type="component" value="Unassembled WGS sequence"/>
</dbReference>
<dbReference type="EMBL" id="WMBR01000001">
    <property type="protein sequence ID" value="MXP19792.1"/>
    <property type="molecule type" value="Genomic_DNA"/>
</dbReference>
<evidence type="ECO:0000256" key="6">
    <source>
        <dbReference type="ARBA" id="ARBA00023014"/>
    </source>
</evidence>
<dbReference type="Pfam" id="PF00355">
    <property type="entry name" value="Rieske"/>
    <property type="match status" value="1"/>
</dbReference>
<dbReference type="InterPro" id="IPR017941">
    <property type="entry name" value="Rieske_2Fe-2S"/>
</dbReference>
<keyword evidence="4" id="KW-0560">Oxidoreductase</keyword>
<evidence type="ECO:0000256" key="2">
    <source>
        <dbReference type="ARBA" id="ARBA00022714"/>
    </source>
</evidence>
<organism evidence="8 9">
    <name type="scientific">Gordonia mangrovi</name>
    <dbReference type="NCBI Taxonomy" id="2665643"/>
    <lineage>
        <taxon>Bacteria</taxon>
        <taxon>Bacillati</taxon>
        <taxon>Actinomycetota</taxon>
        <taxon>Actinomycetes</taxon>
        <taxon>Mycobacteriales</taxon>
        <taxon>Gordoniaceae</taxon>
        <taxon>Gordonia</taxon>
    </lineage>
</organism>
<keyword evidence="6" id="KW-0411">Iron-sulfur</keyword>
<dbReference type="Gene3D" id="2.102.10.10">
    <property type="entry name" value="Rieske [2Fe-2S] iron-sulphur domain"/>
    <property type="match status" value="1"/>
</dbReference>
<reference evidence="8 9" key="1">
    <citation type="submission" date="2019-11" db="EMBL/GenBank/DDBJ databases">
        <title>Gordonia sp. nov., a novel actinobacterium isolated from mangrove soil in Hainan.</title>
        <authorList>
            <person name="Huang X."/>
            <person name="Xie Y."/>
            <person name="Chu X."/>
            <person name="Xiao K."/>
        </authorList>
    </citation>
    <scope>NUCLEOTIDE SEQUENCE [LARGE SCALE GENOMIC DNA]</scope>
    <source>
        <strain evidence="8 9">HNM0687</strain>
    </source>
</reference>
<dbReference type="InterPro" id="IPR001663">
    <property type="entry name" value="Rng_hydr_dOase-A"/>
</dbReference>
<evidence type="ECO:0000256" key="4">
    <source>
        <dbReference type="ARBA" id="ARBA00023002"/>
    </source>
</evidence>
<keyword evidence="9" id="KW-1185">Reference proteome</keyword>
<dbReference type="PROSITE" id="PS51296">
    <property type="entry name" value="RIESKE"/>
    <property type="match status" value="1"/>
</dbReference>
<dbReference type="GO" id="GO:0005506">
    <property type="term" value="F:iron ion binding"/>
    <property type="evidence" value="ECO:0007669"/>
    <property type="project" value="InterPro"/>
</dbReference>
<comment type="caution">
    <text evidence="8">The sequence shown here is derived from an EMBL/GenBank/DDBJ whole genome shotgun (WGS) entry which is preliminary data.</text>
</comment>
<dbReference type="SUPFAM" id="SSF50022">
    <property type="entry name" value="ISP domain"/>
    <property type="match status" value="1"/>
</dbReference>
<dbReference type="GO" id="GO:0016705">
    <property type="term" value="F:oxidoreductase activity, acting on paired donors, with incorporation or reduction of molecular oxygen"/>
    <property type="evidence" value="ECO:0007669"/>
    <property type="project" value="UniProtKB-ARBA"/>
</dbReference>
<dbReference type="RefSeq" id="WP_160899987.1">
    <property type="nucleotide sequence ID" value="NZ_CP102850.1"/>
</dbReference>
<evidence type="ECO:0000256" key="5">
    <source>
        <dbReference type="ARBA" id="ARBA00023004"/>
    </source>
</evidence>
<dbReference type="AlphaFoldDB" id="A0A6L7GJW7"/>
<dbReference type="PANTHER" id="PTHR43756:SF5">
    <property type="entry name" value="CHOLINE MONOOXYGENASE, CHLOROPLASTIC"/>
    <property type="match status" value="1"/>
</dbReference>
<dbReference type="SUPFAM" id="SSF55961">
    <property type="entry name" value="Bet v1-like"/>
    <property type="match status" value="1"/>
</dbReference>
<comment type="cofactor">
    <cofactor evidence="1">
        <name>Fe cation</name>
        <dbReference type="ChEBI" id="CHEBI:24875"/>
    </cofactor>
</comment>
<keyword evidence="2" id="KW-0001">2Fe-2S</keyword>
<gene>
    <name evidence="8" type="ORF">GIY30_00245</name>
</gene>
<name>A0A6L7GJW7_9ACTN</name>
<keyword evidence="5" id="KW-0408">Iron</keyword>
<dbReference type="GO" id="GO:0004497">
    <property type="term" value="F:monooxygenase activity"/>
    <property type="evidence" value="ECO:0007669"/>
    <property type="project" value="UniProtKB-ARBA"/>
</dbReference>
<dbReference type="PRINTS" id="PR00090">
    <property type="entry name" value="RNGDIOXGNASE"/>
</dbReference>
<sequence length="421" mass="47141">MKNVDIPSPARDVAVLINRRAVGHSLEADFYTSQKFFDLDLTAIFAEHWLFSATEAEIPDPGDYVTVGVGPYSVIIVRDDDDGVRAFHNVCRHRGSRILQDGCGSVGNLVCPYHQWTYRVDGTLVYVESQPPQFDRSASGLRSVHVRSIAGLIFICLAEQPPPDFDEVAAILEPYVAPFDLKHSKVAHQSDLIEDGNWKLVMENNRECQHCDVAHPELLTAYFPLFGYSANDIHPRIRPVFDRYRAAQEQLTQACSLTDFPRDGRRELDTRITGFQVSHMPLDGSGSSFGPNGDPVCRRLMGVIPDARFGDLSIHLQPNSWFHLLSDHAVVFRVLPLGPERSIVRTTWLVHRDAEEGVDYDLDGLTSVWNATNSQDRELVAGAQQGVADPGYLPGPYSMVEGDVEAFVSWYLQRLRAHVRS</sequence>
<proteinExistence type="predicted"/>
<evidence type="ECO:0000313" key="9">
    <source>
        <dbReference type="Proteomes" id="UP000475545"/>
    </source>
</evidence>
<feature type="domain" description="Rieske" evidence="7">
    <location>
        <begin position="50"/>
        <end position="155"/>
    </location>
</feature>
<dbReference type="GO" id="GO:0051537">
    <property type="term" value="F:2 iron, 2 sulfur cluster binding"/>
    <property type="evidence" value="ECO:0007669"/>
    <property type="project" value="UniProtKB-KW"/>
</dbReference>
<evidence type="ECO:0000313" key="8">
    <source>
        <dbReference type="EMBL" id="MXP19792.1"/>
    </source>
</evidence>
<dbReference type="InterPro" id="IPR015879">
    <property type="entry name" value="Ring_hydroxy_dOase_asu_C_dom"/>
</dbReference>
<protein>
    <submittedName>
        <fullName evidence="8">Rieske 2Fe-2S domain-containing protein</fullName>
    </submittedName>
</protein>
<dbReference type="InterPro" id="IPR036922">
    <property type="entry name" value="Rieske_2Fe-2S_sf"/>
</dbReference>
<evidence type="ECO:0000259" key="7">
    <source>
        <dbReference type="PROSITE" id="PS51296"/>
    </source>
</evidence>
<dbReference type="Pfam" id="PF00848">
    <property type="entry name" value="Ring_hydroxyl_A"/>
    <property type="match status" value="1"/>
</dbReference>
<accession>A0A6L7GJW7</accession>
<dbReference type="Gene3D" id="3.90.380.10">
    <property type="entry name" value="Naphthalene 1,2-dioxygenase Alpha Subunit, Chain A, domain 1"/>
    <property type="match status" value="1"/>
</dbReference>
<dbReference type="PANTHER" id="PTHR43756">
    <property type="entry name" value="CHOLINE MONOOXYGENASE, CHLOROPLASTIC"/>
    <property type="match status" value="1"/>
</dbReference>
<keyword evidence="3" id="KW-0479">Metal-binding</keyword>